<accession>A0A1X7VP14</accession>
<name>A0A1X7VP14_AMPQE</name>
<dbReference type="EnsemblMetazoa" id="Aqu2.1.41629_001">
    <property type="protein sequence ID" value="Aqu2.1.41629_001"/>
    <property type="gene ID" value="Aqu2.1.41629"/>
</dbReference>
<organism evidence="1">
    <name type="scientific">Amphimedon queenslandica</name>
    <name type="common">Sponge</name>
    <dbReference type="NCBI Taxonomy" id="400682"/>
    <lineage>
        <taxon>Eukaryota</taxon>
        <taxon>Metazoa</taxon>
        <taxon>Porifera</taxon>
        <taxon>Demospongiae</taxon>
        <taxon>Heteroscleromorpha</taxon>
        <taxon>Haplosclerida</taxon>
        <taxon>Niphatidae</taxon>
        <taxon>Amphimedon</taxon>
    </lineage>
</organism>
<dbReference type="AlphaFoldDB" id="A0A1X7VP14"/>
<evidence type="ECO:0000313" key="1">
    <source>
        <dbReference type="EnsemblMetazoa" id="Aqu2.1.41629_001"/>
    </source>
</evidence>
<protein>
    <submittedName>
        <fullName evidence="1">Uncharacterized protein</fullName>
    </submittedName>
</protein>
<dbReference type="InParanoid" id="A0A1X7VP14"/>
<reference evidence="1" key="1">
    <citation type="submission" date="2017-05" db="UniProtKB">
        <authorList>
            <consortium name="EnsemblMetazoa"/>
        </authorList>
    </citation>
    <scope>IDENTIFICATION</scope>
</reference>
<sequence>MLIAGSLQLQAHCCLRLVSCHLL</sequence>
<proteinExistence type="predicted"/>